<evidence type="ECO:0000313" key="2">
    <source>
        <dbReference type="EMBL" id="KAK8037178.1"/>
    </source>
</evidence>
<sequence>MQKTHPTKPDDPTAVASPRRARVGRHRTAFFRAMYSVSRRYPSRPPDYRLDKVESVMSEQGISLCQHFNLFRHILEESPRSQRSRSPGYHFALDDSQPKPVDSLDAMAPFTFAQYDREPKPVDSLDDRAPGHAFAQYEWQPEPVGSLDVRSVSSAVQKLLASDGATPASCETTLLEHLQRAVARDVLAFERMKKLYELGWPLEKIRFSLIHPNLRTANCFIAGSGPDEDVADAETEYQTLLADLDRGEVIADKPTIPGSEGNTEVQLIEDAADDIQADKAAEFAEDLVMDDAYSTAAFDAEPRIQPAGSRVLRLPLFGAAFRSSSVTSHYLGRVRLNEMVLRPIHDQKVLVDDPTFQSIIPVYTGIFHAT</sequence>
<dbReference type="Proteomes" id="UP001396898">
    <property type="component" value="Unassembled WGS sequence"/>
</dbReference>
<organism evidence="2 3">
    <name type="scientific">Apiospora marii</name>
    <dbReference type="NCBI Taxonomy" id="335849"/>
    <lineage>
        <taxon>Eukaryota</taxon>
        <taxon>Fungi</taxon>
        <taxon>Dikarya</taxon>
        <taxon>Ascomycota</taxon>
        <taxon>Pezizomycotina</taxon>
        <taxon>Sordariomycetes</taxon>
        <taxon>Xylariomycetidae</taxon>
        <taxon>Amphisphaeriales</taxon>
        <taxon>Apiosporaceae</taxon>
        <taxon>Apiospora</taxon>
    </lineage>
</organism>
<name>A0ABR1SS90_9PEZI</name>
<reference evidence="2 3" key="1">
    <citation type="submission" date="2023-01" db="EMBL/GenBank/DDBJ databases">
        <title>Analysis of 21 Apiospora genomes using comparative genomics revels a genus with tremendous synthesis potential of carbohydrate active enzymes and secondary metabolites.</title>
        <authorList>
            <person name="Sorensen T."/>
        </authorList>
    </citation>
    <scope>NUCLEOTIDE SEQUENCE [LARGE SCALE GENOMIC DNA]</scope>
    <source>
        <strain evidence="2 3">CBS 20057</strain>
    </source>
</reference>
<evidence type="ECO:0000256" key="1">
    <source>
        <dbReference type="SAM" id="MobiDB-lite"/>
    </source>
</evidence>
<gene>
    <name evidence="2" type="ORF">PG991_001492</name>
</gene>
<dbReference type="EMBL" id="JAQQWI010000003">
    <property type="protein sequence ID" value="KAK8037178.1"/>
    <property type="molecule type" value="Genomic_DNA"/>
</dbReference>
<protein>
    <submittedName>
        <fullName evidence="2">Uncharacterized protein</fullName>
    </submittedName>
</protein>
<comment type="caution">
    <text evidence="2">The sequence shown here is derived from an EMBL/GenBank/DDBJ whole genome shotgun (WGS) entry which is preliminary data.</text>
</comment>
<feature type="region of interest" description="Disordered" evidence="1">
    <location>
        <begin position="1"/>
        <end position="22"/>
    </location>
</feature>
<proteinExistence type="predicted"/>
<evidence type="ECO:0000313" key="3">
    <source>
        <dbReference type="Proteomes" id="UP001396898"/>
    </source>
</evidence>
<keyword evidence="3" id="KW-1185">Reference proteome</keyword>
<accession>A0ABR1SS90</accession>